<feature type="signal peptide" evidence="4">
    <location>
        <begin position="1"/>
        <end position="18"/>
    </location>
</feature>
<evidence type="ECO:0000259" key="5">
    <source>
        <dbReference type="PROSITE" id="PS50081"/>
    </source>
</evidence>
<keyword evidence="7" id="KW-1185">Reference proteome</keyword>
<dbReference type="Proteomes" id="UP001558713">
    <property type="component" value="Unassembled WGS sequence"/>
</dbReference>
<accession>A0ABD1AYB9</accession>
<dbReference type="SUPFAM" id="SSF57889">
    <property type="entry name" value="Cysteine-rich domain"/>
    <property type="match status" value="2"/>
</dbReference>
<dbReference type="InterPro" id="IPR053192">
    <property type="entry name" value="Vacuole_Formation_Reg"/>
</dbReference>
<keyword evidence="4" id="KW-0732">Signal</keyword>
<evidence type="ECO:0000313" key="6">
    <source>
        <dbReference type="EMBL" id="KAL1211176.1"/>
    </source>
</evidence>
<feature type="domain" description="Phorbol-ester/DAG-type" evidence="5">
    <location>
        <begin position="87"/>
        <end position="142"/>
    </location>
</feature>
<dbReference type="InterPro" id="IPR046349">
    <property type="entry name" value="C1-like_sf"/>
</dbReference>
<dbReference type="Pfam" id="PF03107">
    <property type="entry name" value="C1_2"/>
    <property type="match status" value="2"/>
</dbReference>
<protein>
    <recommendedName>
        <fullName evidence="5">Phorbol-ester/DAG-type domain-containing protein</fullName>
    </recommendedName>
</protein>
<organism evidence="6 7">
    <name type="scientific">Cardamine amara subsp. amara</name>
    <dbReference type="NCBI Taxonomy" id="228776"/>
    <lineage>
        <taxon>Eukaryota</taxon>
        <taxon>Viridiplantae</taxon>
        <taxon>Streptophyta</taxon>
        <taxon>Embryophyta</taxon>
        <taxon>Tracheophyta</taxon>
        <taxon>Spermatophyta</taxon>
        <taxon>Magnoliopsida</taxon>
        <taxon>eudicotyledons</taxon>
        <taxon>Gunneridae</taxon>
        <taxon>Pentapetalae</taxon>
        <taxon>rosids</taxon>
        <taxon>malvids</taxon>
        <taxon>Brassicales</taxon>
        <taxon>Brassicaceae</taxon>
        <taxon>Cardamineae</taxon>
        <taxon>Cardamine</taxon>
    </lineage>
</organism>
<dbReference type="InterPro" id="IPR002219">
    <property type="entry name" value="PKC_DAG/PE"/>
</dbReference>
<evidence type="ECO:0000313" key="7">
    <source>
        <dbReference type="Proteomes" id="UP001558713"/>
    </source>
</evidence>
<dbReference type="EMBL" id="JBANAX010000382">
    <property type="protein sequence ID" value="KAL1211176.1"/>
    <property type="molecule type" value="Genomic_DNA"/>
</dbReference>
<dbReference type="PANTHER" id="PTHR32410:SF154">
    <property type="entry name" value="CHP-RICH ZINC FINGER PROTEIN-LIKE-RELATED"/>
    <property type="match status" value="1"/>
</dbReference>
<feature type="chain" id="PRO_5044767314" description="Phorbol-ester/DAG-type domain-containing protein" evidence="4">
    <location>
        <begin position="19"/>
        <end position="368"/>
    </location>
</feature>
<name>A0ABD1AYB9_CARAN</name>
<evidence type="ECO:0000256" key="3">
    <source>
        <dbReference type="ARBA" id="ARBA00022833"/>
    </source>
</evidence>
<dbReference type="GO" id="GO:0046872">
    <property type="term" value="F:metal ion binding"/>
    <property type="evidence" value="ECO:0007669"/>
    <property type="project" value="UniProtKB-KW"/>
</dbReference>
<proteinExistence type="predicted"/>
<keyword evidence="2" id="KW-0677">Repeat</keyword>
<dbReference type="Pfam" id="PF22926">
    <property type="entry name" value="C1-like_CT"/>
    <property type="match status" value="1"/>
</dbReference>
<dbReference type="PROSITE" id="PS50081">
    <property type="entry name" value="ZF_DAG_PE_2"/>
    <property type="match status" value="1"/>
</dbReference>
<dbReference type="InterPro" id="IPR004146">
    <property type="entry name" value="DC1"/>
</dbReference>
<comment type="caution">
    <text evidence="6">The sequence shown here is derived from an EMBL/GenBank/DDBJ whole genome shotgun (WGS) entry which is preliminary data.</text>
</comment>
<evidence type="ECO:0000256" key="4">
    <source>
        <dbReference type="SAM" id="SignalP"/>
    </source>
</evidence>
<evidence type="ECO:0000256" key="2">
    <source>
        <dbReference type="ARBA" id="ARBA00022737"/>
    </source>
</evidence>
<dbReference type="AlphaFoldDB" id="A0ABD1AYB9"/>
<sequence>MIIAFLVLLFLVWCKQYAEFVVKKWIGVAEDIRVRGVPTLRFIPNALLARKDVWDGKEMKDEPEEDEDIEPFKVIDENTILHFIHEHHPLRLDKSDIFIEERYCKACVYPIYHHSFYSCMDCNFMLHESCANMPKRKRHMVCNKPFILEQYSFPSHMCEACRVPYNGFGYKSDSSKRLDFRCVSVSEPFFHQSHPEHPLFYTSPRGVCSVCHKDASHVLRCVENDCGYILDFKCALLPYEVKHRVDDHFLSLCYGEDVSGKYWCDICEKETDPQTWFYTCKDCGVTLHIDCVLGDFRGLESGRNVTNTGMPYLQGVSSWAVRNNSMSRPICNRCKSRCLVPKILEVIGRGRPDKYYCSFNCLHNKYVV</sequence>
<reference evidence="6 7" key="1">
    <citation type="submission" date="2024-04" db="EMBL/GenBank/DDBJ databases">
        <title>Genome assembly C_amara_ONT_v2.</title>
        <authorList>
            <person name="Yant L."/>
            <person name="Moore C."/>
            <person name="Slenker M."/>
        </authorList>
    </citation>
    <scope>NUCLEOTIDE SEQUENCE [LARGE SCALE GENOMIC DNA]</scope>
    <source>
        <tissue evidence="6">Leaf</tissue>
    </source>
</reference>
<keyword evidence="1" id="KW-0479">Metal-binding</keyword>
<dbReference type="InterPro" id="IPR054483">
    <property type="entry name" value="DC1-like_CT"/>
</dbReference>
<gene>
    <name evidence="6" type="ORF">V5N11_022773</name>
</gene>
<keyword evidence="3" id="KW-0862">Zinc</keyword>
<evidence type="ECO:0000256" key="1">
    <source>
        <dbReference type="ARBA" id="ARBA00022723"/>
    </source>
</evidence>
<dbReference type="PANTHER" id="PTHR32410">
    <property type="entry name" value="CYSTEINE/HISTIDINE-RICH C1 DOMAIN FAMILY PROTEIN"/>
    <property type="match status" value="1"/>
</dbReference>